<dbReference type="AlphaFoldDB" id="A0A1I6VLE1"/>
<keyword evidence="1" id="KW-0472">Membrane</keyword>
<dbReference type="GO" id="GO:0016989">
    <property type="term" value="F:sigma factor antagonist activity"/>
    <property type="evidence" value="ECO:0007669"/>
    <property type="project" value="TreeGrafter"/>
</dbReference>
<evidence type="ECO:0000259" key="3">
    <source>
        <dbReference type="Pfam" id="PF16344"/>
    </source>
</evidence>
<evidence type="ECO:0000313" key="5">
    <source>
        <dbReference type="Proteomes" id="UP000198785"/>
    </source>
</evidence>
<dbReference type="InterPro" id="IPR032508">
    <property type="entry name" value="FecR_C"/>
</dbReference>
<dbReference type="Pfam" id="PF04773">
    <property type="entry name" value="FecR"/>
    <property type="match status" value="1"/>
</dbReference>
<dbReference type="EMBL" id="FOZZ01000015">
    <property type="protein sequence ID" value="SFT14523.1"/>
    <property type="molecule type" value="Genomic_DNA"/>
</dbReference>
<dbReference type="InterPro" id="IPR012373">
    <property type="entry name" value="Ferrdict_sens_TM"/>
</dbReference>
<dbReference type="Pfam" id="PF16344">
    <property type="entry name" value="FecR_C"/>
    <property type="match status" value="1"/>
</dbReference>
<organism evidence="4 5">
    <name type="scientific">Sphingobacterium wenxiniae</name>
    <dbReference type="NCBI Taxonomy" id="683125"/>
    <lineage>
        <taxon>Bacteria</taxon>
        <taxon>Pseudomonadati</taxon>
        <taxon>Bacteroidota</taxon>
        <taxon>Sphingobacteriia</taxon>
        <taxon>Sphingobacteriales</taxon>
        <taxon>Sphingobacteriaceae</taxon>
        <taxon>Sphingobacterium</taxon>
    </lineage>
</organism>
<dbReference type="RefSeq" id="WP_093367396.1">
    <property type="nucleotide sequence ID" value="NZ_FOZZ01000015.1"/>
</dbReference>
<dbReference type="Gene3D" id="3.55.50.30">
    <property type="match status" value="1"/>
</dbReference>
<evidence type="ECO:0000313" key="4">
    <source>
        <dbReference type="EMBL" id="SFT14523.1"/>
    </source>
</evidence>
<gene>
    <name evidence="4" type="ORF">SAMN05660206_11521</name>
</gene>
<accession>A0A1I6VLE1</accession>
<keyword evidence="5" id="KW-1185">Reference proteome</keyword>
<dbReference type="STRING" id="683125.SAMN05660206_11521"/>
<dbReference type="PIRSF" id="PIRSF018266">
    <property type="entry name" value="FecR"/>
    <property type="match status" value="1"/>
</dbReference>
<name>A0A1I6VLE1_9SPHI</name>
<evidence type="ECO:0000256" key="1">
    <source>
        <dbReference type="SAM" id="Phobius"/>
    </source>
</evidence>
<protein>
    <submittedName>
        <fullName evidence="4">Ferric-dicitrate binding protein FerR, regulates iron transport through sigma-19</fullName>
    </submittedName>
</protein>
<feature type="transmembrane region" description="Helical" evidence="1">
    <location>
        <begin position="91"/>
        <end position="110"/>
    </location>
</feature>
<dbReference type="OrthoDB" id="1523735at2"/>
<dbReference type="PANTHER" id="PTHR30273:SF2">
    <property type="entry name" value="PROTEIN FECR"/>
    <property type="match status" value="1"/>
</dbReference>
<sequence length="360" mass="41962">MSTEERHFLNLLQKHLQGTLTSTECEELMLLAKNDSDKAILLDFLKIRQGDSEKNRLEAEIIYEKNCPNDLHPFIPLKDDKKYPSIRRSRYRYMAIAAIFICLLGVLVALRARYYEKTTVEWESMMTNKGERKFFRMSDGTEIWLNSGSVLRVRKGYGKKHRIMTLEGEAYFSVAKNRDLPLRVKTMGAEIEVLGTIFNVKAYPEDHGTETSLIEGSVKLHVDSRKGRKDYVLKPGDKVEVLKQHPPKEKGWMKLQRPSLPPPPPEAIVDYKKILIQNEEPLELMWIENKLVFNGDAFESVVRKLERWYNRTIVIVNNNLKEESFTGIFQEQTCEQVLDLLQRTDVQFNYKVENGIIYLK</sequence>
<dbReference type="PANTHER" id="PTHR30273">
    <property type="entry name" value="PERIPLASMIC SIGNAL SENSOR AND SIGMA FACTOR ACTIVATOR FECR-RELATED"/>
    <property type="match status" value="1"/>
</dbReference>
<evidence type="ECO:0000259" key="2">
    <source>
        <dbReference type="Pfam" id="PF04773"/>
    </source>
</evidence>
<keyword evidence="1" id="KW-0812">Transmembrane</keyword>
<dbReference type="InterPro" id="IPR006860">
    <property type="entry name" value="FecR"/>
</dbReference>
<reference evidence="4 5" key="1">
    <citation type="submission" date="2016-10" db="EMBL/GenBank/DDBJ databases">
        <authorList>
            <person name="de Groot N.N."/>
        </authorList>
    </citation>
    <scope>NUCLEOTIDE SEQUENCE [LARGE SCALE GENOMIC DNA]</scope>
    <source>
        <strain evidence="4 5">DSM 22789</strain>
    </source>
</reference>
<dbReference type="Proteomes" id="UP000198785">
    <property type="component" value="Unassembled WGS sequence"/>
</dbReference>
<dbReference type="Gene3D" id="2.60.120.1440">
    <property type="match status" value="1"/>
</dbReference>
<feature type="domain" description="Protein FecR C-terminal" evidence="3">
    <location>
        <begin position="290"/>
        <end position="358"/>
    </location>
</feature>
<feature type="domain" description="FecR protein" evidence="2">
    <location>
        <begin position="125"/>
        <end position="219"/>
    </location>
</feature>
<proteinExistence type="predicted"/>
<keyword evidence="1" id="KW-1133">Transmembrane helix</keyword>